<protein>
    <submittedName>
        <fullName evidence="5">Phosphohydrolase</fullName>
    </submittedName>
</protein>
<dbReference type="SUPFAM" id="SSF109604">
    <property type="entry name" value="HD-domain/PDEase-like"/>
    <property type="match status" value="1"/>
</dbReference>
<feature type="modified residue" description="Phosphohistidine" evidence="2">
    <location>
        <position position="49"/>
    </location>
</feature>
<evidence type="ECO:0000256" key="1">
    <source>
        <dbReference type="ARBA" id="ARBA00023012"/>
    </source>
</evidence>
<reference evidence="6" key="1">
    <citation type="submission" date="2017-12" db="EMBL/GenBank/DDBJ databases">
        <authorList>
            <person name="Yu X.-Y."/>
        </authorList>
    </citation>
    <scope>NUCLEOTIDE SEQUENCE [LARGE SCALE GENOMIC DNA]</scope>
    <source>
        <strain evidence="6">ZYSR67-Z</strain>
    </source>
</reference>
<dbReference type="Pfam" id="PF01627">
    <property type="entry name" value="Hpt"/>
    <property type="match status" value="1"/>
</dbReference>
<proteinExistence type="predicted"/>
<dbReference type="Gene3D" id="1.10.3210.10">
    <property type="entry name" value="Hypothetical protein af1432"/>
    <property type="match status" value="1"/>
</dbReference>
<name>A0A2I0CUZ2_9PSED</name>
<evidence type="ECO:0000256" key="2">
    <source>
        <dbReference type="PROSITE-ProRule" id="PRU00110"/>
    </source>
</evidence>
<dbReference type="GO" id="GO:0000160">
    <property type="term" value="P:phosphorelay signal transduction system"/>
    <property type="evidence" value="ECO:0007669"/>
    <property type="project" value="UniProtKB-KW"/>
</dbReference>
<dbReference type="RefSeq" id="WP_101192395.1">
    <property type="nucleotide sequence ID" value="NZ_JAYRQC010000170.1"/>
</dbReference>
<sequence>MNSPVDSDLLQDLRLDAEEQLPRCEQLLIELEQHADDSERLAELFRLLHSLKGNIGMVGLHALLPLPQAMEDILAALRSRQLRFDSLLGDILLLSFDRLRQHLQAVYAGALDYQPDTDCAQLAIALHELAGTATAQQATARQRLLLQLAPGSALQPNATSESPPDCARLLERYDIPADADVQFCLTLMQAIEQRSRYWQGRGLRLLHLTLAINQQGGRVVDPAQLAVATCLHDLGMAFLPLHVLHKESRLSREEVQHIRSHPRLGHDLLRRLERWEDAAEIVLHHQEHADGQGYPRGLREVEIHPGALILAIADTFDARTHERAHQTLSKRPRLRAILEINNLAGRQFSAHWVEVFNHTLQQQPQLAHL</sequence>
<feature type="domain" description="HD-GYP" evidence="4">
    <location>
        <begin position="170"/>
        <end position="369"/>
    </location>
</feature>
<dbReference type="InterPro" id="IPR036641">
    <property type="entry name" value="HPT_dom_sf"/>
</dbReference>
<dbReference type="Gene3D" id="1.20.120.160">
    <property type="entry name" value="HPT domain"/>
    <property type="match status" value="1"/>
</dbReference>
<evidence type="ECO:0000313" key="5">
    <source>
        <dbReference type="EMBL" id="PKF73426.1"/>
    </source>
</evidence>
<dbReference type="InterPro" id="IPR008207">
    <property type="entry name" value="Sig_transdc_His_kin_Hpt_dom"/>
</dbReference>
<comment type="caution">
    <text evidence="5">The sequence shown here is derived from an EMBL/GenBank/DDBJ whole genome shotgun (WGS) entry which is preliminary data.</text>
</comment>
<dbReference type="SMART" id="SM00073">
    <property type="entry name" value="HPT"/>
    <property type="match status" value="1"/>
</dbReference>
<dbReference type="GO" id="GO:0004672">
    <property type="term" value="F:protein kinase activity"/>
    <property type="evidence" value="ECO:0007669"/>
    <property type="project" value="UniProtKB-ARBA"/>
</dbReference>
<dbReference type="InterPro" id="IPR003607">
    <property type="entry name" value="HD/PDEase_dom"/>
</dbReference>
<dbReference type="SUPFAM" id="SSF47226">
    <property type="entry name" value="Histidine-containing phosphotransfer domain, HPT domain"/>
    <property type="match status" value="1"/>
</dbReference>
<organism evidence="5 6">
    <name type="scientific">Pseudomonas fluvialis</name>
    <dbReference type="NCBI Taxonomy" id="1793966"/>
    <lineage>
        <taxon>Bacteria</taxon>
        <taxon>Pseudomonadati</taxon>
        <taxon>Pseudomonadota</taxon>
        <taxon>Gammaproteobacteria</taxon>
        <taxon>Pseudomonadales</taxon>
        <taxon>Pseudomonadaceae</taxon>
        <taxon>Pseudomonas</taxon>
    </lineage>
</organism>
<gene>
    <name evidence="5" type="ORF">CW360_00660</name>
</gene>
<dbReference type="PANTHER" id="PTHR43155">
    <property type="entry name" value="CYCLIC DI-GMP PHOSPHODIESTERASE PA4108-RELATED"/>
    <property type="match status" value="1"/>
</dbReference>
<dbReference type="AlphaFoldDB" id="A0A2I0CUZ2"/>
<evidence type="ECO:0000313" key="6">
    <source>
        <dbReference type="Proteomes" id="UP000242861"/>
    </source>
</evidence>
<accession>A0A2I0CUZ2</accession>
<dbReference type="CDD" id="cd00077">
    <property type="entry name" value="HDc"/>
    <property type="match status" value="1"/>
</dbReference>
<feature type="domain" description="HPt" evidence="3">
    <location>
        <begin position="2"/>
        <end position="106"/>
    </location>
</feature>
<dbReference type="Pfam" id="PF13487">
    <property type="entry name" value="HD_5"/>
    <property type="match status" value="1"/>
</dbReference>
<dbReference type="PROSITE" id="PS50894">
    <property type="entry name" value="HPT"/>
    <property type="match status" value="1"/>
</dbReference>
<dbReference type="GO" id="GO:0008081">
    <property type="term" value="F:phosphoric diester hydrolase activity"/>
    <property type="evidence" value="ECO:0007669"/>
    <property type="project" value="UniProtKB-ARBA"/>
</dbReference>
<dbReference type="PROSITE" id="PS51832">
    <property type="entry name" value="HD_GYP"/>
    <property type="match status" value="1"/>
</dbReference>
<keyword evidence="1" id="KW-0902">Two-component regulatory system</keyword>
<dbReference type="EMBL" id="PIYS01000001">
    <property type="protein sequence ID" value="PKF73426.1"/>
    <property type="molecule type" value="Genomic_DNA"/>
</dbReference>
<dbReference type="Proteomes" id="UP000242861">
    <property type="component" value="Unassembled WGS sequence"/>
</dbReference>
<dbReference type="PANTHER" id="PTHR43155:SF2">
    <property type="entry name" value="CYCLIC DI-GMP PHOSPHODIESTERASE PA4108"/>
    <property type="match status" value="1"/>
</dbReference>
<dbReference type="InterPro" id="IPR037522">
    <property type="entry name" value="HD_GYP_dom"/>
</dbReference>
<dbReference type="CDD" id="cd00088">
    <property type="entry name" value="HPT"/>
    <property type="match status" value="1"/>
</dbReference>
<evidence type="ECO:0000259" key="4">
    <source>
        <dbReference type="PROSITE" id="PS51832"/>
    </source>
</evidence>
<evidence type="ECO:0000259" key="3">
    <source>
        <dbReference type="PROSITE" id="PS50894"/>
    </source>
</evidence>
<keyword evidence="2" id="KW-0597">Phosphoprotein</keyword>
<keyword evidence="5" id="KW-0378">Hydrolase</keyword>